<dbReference type="InterPro" id="IPR003594">
    <property type="entry name" value="HATPase_dom"/>
</dbReference>
<gene>
    <name evidence="17" type="ORF">AUR04nite_02940</name>
</gene>
<sequence>MRLRVLAVLGALLCFIAVILSVLLLRSISSTTTQDVQLSRLAAMNRFVQLASFDNDPLDIGALQLEMDTYSELFNEGLIINIGGRQLSSGNIDPLDPVVSTAMRDASINLEQTELQDISPFSSSTAVLARPFGDATQVLGSVILQANLEPARSTILRGWSIVVIATLSACAGLLLLADRLSTWVLRPVQQLIRAVSELARTQKPRPLQAAGPPELRALSRSFGQMAQSVTDSLEQQRELIAETSHQLRNPIAALRLRVDLLKMRLGAQALSGEVAAVEKELRRMENLIDSVLLLASAEHRVSEANSYSNAQTVETQTASLPAAAMLRDEIERHTARAAQLKTPLLLKIPQQEPDEIYVECNEYELQMMLEELISNALKYAAGAPIELELTAASRTVEIAIRDHGKGLPEPDLALVSRRYWRAEPAGQIAGTGLGMAIVQSLAKANKGTLSVENAVGGGLRAALQLPRGQASVAAGANDE</sequence>
<keyword evidence="10" id="KW-0067">ATP-binding</keyword>
<dbReference type="SUPFAM" id="SSF55874">
    <property type="entry name" value="ATPase domain of HSP90 chaperone/DNA topoisomerase II/histidine kinase"/>
    <property type="match status" value="1"/>
</dbReference>
<dbReference type="SMART" id="SM00388">
    <property type="entry name" value="HisKA"/>
    <property type="match status" value="1"/>
</dbReference>
<keyword evidence="4" id="KW-1003">Cell membrane</keyword>
<protein>
    <recommendedName>
        <fullName evidence="3">histidine kinase</fullName>
        <ecNumber evidence="3">2.7.13.3</ecNumber>
    </recommendedName>
</protein>
<evidence type="ECO:0000256" key="3">
    <source>
        <dbReference type="ARBA" id="ARBA00012438"/>
    </source>
</evidence>
<keyword evidence="9 17" id="KW-0418">Kinase</keyword>
<evidence type="ECO:0000256" key="10">
    <source>
        <dbReference type="ARBA" id="ARBA00022840"/>
    </source>
</evidence>
<dbReference type="PRINTS" id="PR00344">
    <property type="entry name" value="BCTRLSENSOR"/>
</dbReference>
<feature type="domain" description="HAMP" evidence="16">
    <location>
        <begin position="182"/>
        <end position="234"/>
    </location>
</feature>
<evidence type="ECO:0000256" key="5">
    <source>
        <dbReference type="ARBA" id="ARBA00022553"/>
    </source>
</evidence>
<dbReference type="OrthoDB" id="9786919at2"/>
<keyword evidence="11 14" id="KW-1133">Transmembrane helix</keyword>
<keyword evidence="6" id="KW-0808">Transferase</keyword>
<organism evidence="17 18">
    <name type="scientific">Glutamicibacter uratoxydans</name>
    <name type="common">Arthrobacter uratoxydans</name>
    <dbReference type="NCBI Taxonomy" id="43667"/>
    <lineage>
        <taxon>Bacteria</taxon>
        <taxon>Bacillati</taxon>
        <taxon>Actinomycetota</taxon>
        <taxon>Actinomycetes</taxon>
        <taxon>Micrococcales</taxon>
        <taxon>Micrococcaceae</taxon>
        <taxon>Glutamicibacter</taxon>
    </lineage>
</organism>
<evidence type="ECO:0000256" key="6">
    <source>
        <dbReference type="ARBA" id="ARBA00022679"/>
    </source>
</evidence>
<dbReference type="Pfam" id="PF00512">
    <property type="entry name" value="HisKA"/>
    <property type="match status" value="1"/>
</dbReference>
<evidence type="ECO:0000256" key="4">
    <source>
        <dbReference type="ARBA" id="ARBA00022475"/>
    </source>
</evidence>
<dbReference type="SMART" id="SM00304">
    <property type="entry name" value="HAMP"/>
    <property type="match status" value="1"/>
</dbReference>
<dbReference type="GO" id="GO:0005886">
    <property type="term" value="C:plasma membrane"/>
    <property type="evidence" value="ECO:0007669"/>
    <property type="project" value="UniProtKB-SubCell"/>
</dbReference>
<keyword evidence="5" id="KW-0597">Phosphoprotein</keyword>
<dbReference type="Gene3D" id="1.10.287.130">
    <property type="match status" value="1"/>
</dbReference>
<evidence type="ECO:0000256" key="13">
    <source>
        <dbReference type="SAM" id="Coils"/>
    </source>
</evidence>
<comment type="caution">
    <text evidence="17">The sequence shown here is derived from an EMBL/GenBank/DDBJ whole genome shotgun (WGS) entry which is preliminary data.</text>
</comment>
<feature type="transmembrane region" description="Helical" evidence="14">
    <location>
        <begin position="158"/>
        <end position="177"/>
    </location>
</feature>
<dbReference type="InterPro" id="IPR003661">
    <property type="entry name" value="HisK_dim/P_dom"/>
</dbReference>
<dbReference type="RefSeq" id="WP_141361208.1">
    <property type="nucleotide sequence ID" value="NZ_BAAAJL010000007.1"/>
</dbReference>
<keyword evidence="8" id="KW-0547">Nucleotide-binding</keyword>
<evidence type="ECO:0000256" key="12">
    <source>
        <dbReference type="ARBA" id="ARBA00023012"/>
    </source>
</evidence>
<dbReference type="GO" id="GO:0005524">
    <property type="term" value="F:ATP binding"/>
    <property type="evidence" value="ECO:0007669"/>
    <property type="project" value="UniProtKB-KW"/>
</dbReference>
<evidence type="ECO:0000256" key="8">
    <source>
        <dbReference type="ARBA" id="ARBA00022741"/>
    </source>
</evidence>
<dbReference type="PANTHER" id="PTHR44936">
    <property type="entry name" value="SENSOR PROTEIN CREC"/>
    <property type="match status" value="1"/>
</dbReference>
<comment type="catalytic activity">
    <reaction evidence="1">
        <text>ATP + protein L-histidine = ADP + protein N-phospho-L-histidine.</text>
        <dbReference type="EC" id="2.7.13.3"/>
    </reaction>
</comment>
<evidence type="ECO:0000256" key="14">
    <source>
        <dbReference type="SAM" id="Phobius"/>
    </source>
</evidence>
<evidence type="ECO:0000259" key="16">
    <source>
        <dbReference type="PROSITE" id="PS50885"/>
    </source>
</evidence>
<dbReference type="InterPro" id="IPR003660">
    <property type="entry name" value="HAMP_dom"/>
</dbReference>
<dbReference type="InterPro" id="IPR036890">
    <property type="entry name" value="HATPase_C_sf"/>
</dbReference>
<keyword evidence="7 14" id="KW-0812">Transmembrane</keyword>
<evidence type="ECO:0000256" key="9">
    <source>
        <dbReference type="ARBA" id="ARBA00022777"/>
    </source>
</evidence>
<dbReference type="Gene3D" id="3.30.565.10">
    <property type="entry name" value="Histidine kinase-like ATPase, C-terminal domain"/>
    <property type="match status" value="1"/>
</dbReference>
<dbReference type="InterPro" id="IPR005467">
    <property type="entry name" value="His_kinase_dom"/>
</dbReference>
<dbReference type="CDD" id="cd06225">
    <property type="entry name" value="HAMP"/>
    <property type="match status" value="1"/>
</dbReference>
<dbReference type="AlphaFoldDB" id="A0A4Y4DHQ7"/>
<dbReference type="Proteomes" id="UP000316612">
    <property type="component" value="Unassembled WGS sequence"/>
</dbReference>
<dbReference type="PROSITE" id="PS50885">
    <property type="entry name" value="HAMP"/>
    <property type="match status" value="1"/>
</dbReference>
<dbReference type="SUPFAM" id="SSF47384">
    <property type="entry name" value="Homodimeric domain of signal transducing histidine kinase"/>
    <property type="match status" value="1"/>
</dbReference>
<keyword evidence="14" id="KW-0472">Membrane</keyword>
<name>A0A4Y4DHQ7_GLUUR</name>
<keyword evidence="12" id="KW-0902">Two-component regulatory system</keyword>
<dbReference type="EMBL" id="BJNY01000001">
    <property type="protein sequence ID" value="GED04762.1"/>
    <property type="molecule type" value="Genomic_DNA"/>
</dbReference>
<evidence type="ECO:0000259" key="15">
    <source>
        <dbReference type="PROSITE" id="PS50109"/>
    </source>
</evidence>
<dbReference type="Pfam" id="PF00672">
    <property type="entry name" value="HAMP"/>
    <property type="match status" value="1"/>
</dbReference>
<evidence type="ECO:0000256" key="11">
    <source>
        <dbReference type="ARBA" id="ARBA00022989"/>
    </source>
</evidence>
<dbReference type="EC" id="2.7.13.3" evidence="3"/>
<evidence type="ECO:0000256" key="7">
    <source>
        <dbReference type="ARBA" id="ARBA00022692"/>
    </source>
</evidence>
<accession>A0A4Y4DHQ7</accession>
<comment type="subcellular location">
    <subcellularLocation>
        <location evidence="2">Cell membrane</location>
        <topology evidence="2">Multi-pass membrane protein</topology>
    </subcellularLocation>
</comment>
<keyword evidence="13" id="KW-0175">Coiled coil</keyword>
<evidence type="ECO:0000313" key="18">
    <source>
        <dbReference type="Proteomes" id="UP000316612"/>
    </source>
</evidence>
<feature type="coiled-coil region" evidence="13">
    <location>
        <begin position="267"/>
        <end position="294"/>
    </location>
</feature>
<dbReference type="InterPro" id="IPR050980">
    <property type="entry name" value="2C_sensor_his_kinase"/>
</dbReference>
<dbReference type="PROSITE" id="PS50109">
    <property type="entry name" value="HIS_KIN"/>
    <property type="match status" value="1"/>
</dbReference>
<dbReference type="PANTHER" id="PTHR44936:SF10">
    <property type="entry name" value="SENSOR PROTEIN RSTB"/>
    <property type="match status" value="1"/>
</dbReference>
<dbReference type="Pfam" id="PF02518">
    <property type="entry name" value="HATPase_c"/>
    <property type="match status" value="1"/>
</dbReference>
<dbReference type="InterPro" id="IPR036097">
    <property type="entry name" value="HisK_dim/P_sf"/>
</dbReference>
<keyword evidence="18" id="KW-1185">Reference proteome</keyword>
<dbReference type="InterPro" id="IPR004358">
    <property type="entry name" value="Sig_transdc_His_kin-like_C"/>
</dbReference>
<dbReference type="GO" id="GO:0000155">
    <property type="term" value="F:phosphorelay sensor kinase activity"/>
    <property type="evidence" value="ECO:0007669"/>
    <property type="project" value="InterPro"/>
</dbReference>
<proteinExistence type="predicted"/>
<evidence type="ECO:0000256" key="2">
    <source>
        <dbReference type="ARBA" id="ARBA00004651"/>
    </source>
</evidence>
<evidence type="ECO:0000313" key="17">
    <source>
        <dbReference type="EMBL" id="GED04762.1"/>
    </source>
</evidence>
<dbReference type="SMART" id="SM00387">
    <property type="entry name" value="HATPase_c"/>
    <property type="match status" value="1"/>
</dbReference>
<feature type="domain" description="Histidine kinase" evidence="15">
    <location>
        <begin position="242"/>
        <end position="469"/>
    </location>
</feature>
<evidence type="ECO:0000256" key="1">
    <source>
        <dbReference type="ARBA" id="ARBA00000085"/>
    </source>
</evidence>
<reference evidence="17 18" key="1">
    <citation type="submission" date="2019-06" db="EMBL/GenBank/DDBJ databases">
        <title>Whole genome shotgun sequence of Glutamicibacter uratoxydans NBRC 15515.</title>
        <authorList>
            <person name="Hosoyama A."/>
            <person name="Uohara A."/>
            <person name="Ohji S."/>
            <person name="Ichikawa N."/>
        </authorList>
    </citation>
    <scope>NUCLEOTIDE SEQUENCE [LARGE SCALE GENOMIC DNA]</scope>
    <source>
        <strain evidence="17 18">NBRC 15515</strain>
    </source>
</reference>
<dbReference type="CDD" id="cd00082">
    <property type="entry name" value="HisKA"/>
    <property type="match status" value="1"/>
</dbReference>
<dbReference type="Gene3D" id="6.10.340.10">
    <property type="match status" value="1"/>
</dbReference>